<dbReference type="RefSeq" id="WP_120679349.1">
    <property type="nucleotide sequence ID" value="NZ_RBAL01000006.1"/>
</dbReference>
<evidence type="ECO:0000256" key="2">
    <source>
        <dbReference type="ARBA" id="ARBA00023125"/>
    </source>
</evidence>
<keyword evidence="7" id="KW-1185">Reference proteome</keyword>
<gene>
    <name evidence="6" type="ORF">D7294_13130</name>
</gene>
<protein>
    <submittedName>
        <fullName evidence="6">TetR family transcriptional regulator</fullName>
    </submittedName>
</protein>
<evidence type="ECO:0000256" key="3">
    <source>
        <dbReference type="ARBA" id="ARBA00023163"/>
    </source>
</evidence>
<keyword evidence="3" id="KW-0804">Transcription</keyword>
<dbReference type="Pfam" id="PF00440">
    <property type="entry name" value="TetR_N"/>
    <property type="match status" value="1"/>
</dbReference>
<evidence type="ECO:0000259" key="5">
    <source>
        <dbReference type="PROSITE" id="PS50977"/>
    </source>
</evidence>
<evidence type="ECO:0000313" key="6">
    <source>
        <dbReference type="EMBL" id="RKN42515.1"/>
    </source>
</evidence>
<name>A0A3A9Z2T3_9ACTN</name>
<dbReference type="AlphaFoldDB" id="A0A3A9Z2T3"/>
<comment type="caution">
    <text evidence="6">The sequence shown here is derived from an EMBL/GenBank/DDBJ whole genome shotgun (WGS) entry which is preliminary data.</text>
</comment>
<dbReference type="Pfam" id="PF17754">
    <property type="entry name" value="TetR_C_14"/>
    <property type="match status" value="1"/>
</dbReference>
<keyword evidence="2 4" id="KW-0238">DNA-binding</keyword>
<sequence length="209" mass="22564">MHPQGGARVGLRERKKQETRLALSWAAIKLGIERGVDNVRVEDIAAEAGVSLRTFRNYFSGKAEAIAARHLDRAQRVAAALRARPGEEPLWEAIGRAVEEQFALDGQQAGARVPDRQWIEGVRLLLTEPALQGEIFKVNARAQSELAAVVAERTGTDAARDLYPRLVAAAVGAALGTAIEHWLRADPPVPVGPLLREAVDRLAAGLPVP</sequence>
<dbReference type="InterPro" id="IPR001647">
    <property type="entry name" value="HTH_TetR"/>
</dbReference>
<proteinExistence type="predicted"/>
<dbReference type="EMBL" id="RBAL01000006">
    <property type="protein sequence ID" value="RKN42515.1"/>
    <property type="molecule type" value="Genomic_DNA"/>
</dbReference>
<feature type="DNA-binding region" description="H-T-H motif" evidence="4">
    <location>
        <begin position="40"/>
        <end position="59"/>
    </location>
</feature>
<evidence type="ECO:0000256" key="4">
    <source>
        <dbReference type="PROSITE-ProRule" id="PRU00335"/>
    </source>
</evidence>
<keyword evidence="1" id="KW-0805">Transcription regulation</keyword>
<dbReference type="Proteomes" id="UP000272474">
    <property type="component" value="Unassembled WGS sequence"/>
</dbReference>
<reference evidence="6 7" key="1">
    <citation type="journal article" date="2014" name="Int. J. Syst. Evol. Microbiol.">
        <title>Streptomyces hoynatensis sp. nov., isolated from deep marine sediment.</title>
        <authorList>
            <person name="Veyisoglu A."/>
            <person name="Sahin N."/>
        </authorList>
    </citation>
    <scope>NUCLEOTIDE SEQUENCE [LARGE SCALE GENOMIC DNA]</scope>
    <source>
        <strain evidence="6 7">KCTC 29097</strain>
    </source>
</reference>
<dbReference type="PROSITE" id="PS50977">
    <property type="entry name" value="HTH_TETR_2"/>
    <property type="match status" value="1"/>
</dbReference>
<feature type="domain" description="HTH tetR-type" evidence="5">
    <location>
        <begin position="17"/>
        <end position="77"/>
    </location>
</feature>
<dbReference type="Gene3D" id="1.10.10.60">
    <property type="entry name" value="Homeodomain-like"/>
    <property type="match status" value="1"/>
</dbReference>
<accession>A0A3A9Z2T3</accession>
<dbReference type="SUPFAM" id="SSF46689">
    <property type="entry name" value="Homeodomain-like"/>
    <property type="match status" value="1"/>
</dbReference>
<organism evidence="6 7">
    <name type="scientific">Streptomyces hoynatensis</name>
    <dbReference type="NCBI Taxonomy" id="1141874"/>
    <lineage>
        <taxon>Bacteria</taxon>
        <taxon>Bacillati</taxon>
        <taxon>Actinomycetota</taxon>
        <taxon>Actinomycetes</taxon>
        <taxon>Kitasatosporales</taxon>
        <taxon>Streptomycetaceae</taxon>
        <taxon>Streptomyces</taxon>
    </lineage>
</organism>
<evidence type="ECO:0000313" key="7">
    <source>
        <dbReference type="Proteomes" id="UP000272474"/>
    </source>
</evidence>
<dbReference type="GO" id="GO:0003700">
    <property type="term" value="F:DNA-binding transcription factor activity"/>
    <property type="evidence" value="ECO:0007669"/>
    <property type="project" value="TreeGrafter"/>
</dbReference>
<dbReference type="OrthoDB" id="8688418at2"/>
<dbReference type="InterPro" id="IPR009057">
    <property type="entry name" value="Homeodomain-like_sf"/>
</dbReference>
<dbReference type="PANTHER" id="PTHR30055">
    <property type="entry name" value="HTH-TYPE TRANSCRIPTIONAL REGULATOR RUTR"/>
    <property type="match status" value="1"/>
</dbReference>
<dbReference type="Gene3D" id="1.10.357.10">
    <property type="entry name" value="Tetracycline Repressor, domain 2"/>
    <property type="match status" value="1"/>
</dbReference>
<dbReference type="InterPro" id="IPR041347">
    <property type="entry name" value="MftR_C"/>
</dbReference>
<evidence type="ECO:0000256" key="1">
    <source>
        <dbReference type="ARBA" id="ARBA00023015"/>
    </source>
</evidence>
<dbReference type="GO" id="GO:0000976">
    <property type="term" value="F:transcription cis-regulatory region binding"/>
    <property type="evidence" value="ECO:0007669"/>
    <property type="project" value="TreeGrafter"/>
</dbReference>
<dbReference type="PANTHER" id="PTHR30055:SF238">
    <property type="entry name" value="MYCOFACTOCIN BIOSYNTHESIS TRANSCRIPTIONAL REGULATOR MFTR-RELATED"/>
    <property type="match status" value="1"/>
</dbReference>
<dbReference type="InterPro" id="IPR050109">
    <property type="entry name" value="HTH-type_TetR-like_transc_reg"/>
</dbReference>